<reference evidence="1 2" key="1">
    <citation type="submission" date="2016-10" db="EMBL/GenBank/DDBJ databases">
        <authorList>
            <person name="de Groot N.N."/>
        </authorList>
    </citation>
    <scope>NUCLEOTIDE SEQUENCE [LARGE SCALE GENOMIC DNA]</scope>
    <source>
        <strain evidence="1 2">DSM 26656</strain>
    </source>
</reference>
<evidence type="ECO:0000313" key="1">
    <source>
        <dbReference type="EMBL" id="SEG71759.1"/>
    </source>
</evidence>
<evidence type="ECO:0008006" key="3">
    <source>
        <dbReference type="Google" id="ProtNLM"/>
    </source>
</evidence>
<gene>
    <name evidence="1" type="ORF">SAMN04488115_11058</name>
</gene>
<accession>A0A1H6CFF5</accession>
<organism evidence="1 2">
    <name type="scientific">Bosea lathyri</name>
    <dbReference type="NCBI Taxonomy" id="1036778"/>
    <lineage>
        <taxon>Bacteria</taxon>
        <taxon>Pseudomonadati</taxon>
        <taxon>Pseudomonadota</taxon>
        <taxon>Alphaproteobacteria</taxon>
        <taxon>Hyphomicrobiales</taxon>
        <taxon>Boseaceae</taxon>
        <taxon>Bosea</taxon>
    </lineage>
</organism>
<keyword evidence="2" id="KW-1185">Reference proteome</keyword>
<dbReference type="Proteomes" id="UP000236743">
    <property type="component" value="Unassembled WGS sequence"/>
</dbReference>
<sequence>MRQQAGWRHGAIVLVAVYVLILQGVLAALSAGLAAQRPPDLLHVLCSPSSQAQPASPEGSAPVPDCCSTGCLAMATSLPPVGLHFVRQRPALPVAVAFARPNTFPPSHARPAYPLGARAPPFPA</sequence>
<evidence type="ECO:0000313" key="2">
    <source>
        <dbReference type="Proteomes" id="UP000236743"/>
    </source>
</evidence>
<name>A0A1H6CFF5_9HYPH</name>
<dbReference type="AlphaFoldDB" id="A0A1H6CFF5"/>
<dbReference type="EMBL" id="FNUY01000010">
    <property type="protein sequence ID" value="SEG71759.1"/>
    <property type="molecule type" value="Genomic_DNA"/>
</dbReference>
<dbReference type="OrthoDB" id="7365878at2"/>
<proteinExistence type="predicted"/>
<dbReference type="RefSeq" id="WP_103874527.1">
    <property type="nucleotide sequence ID" value="NZ_FNUY01000010.1"/>
</dbReference>
<protein>
    <recommendedName>
        <fullName evidence="3">DUF2946 domain-containing protein</fullName>
    </recommendedName>
</protein>